<reference evidence="1" key="1">
    <citation type="submission" date="2014-09" db="EMBL/GenBank/DDBJ databases">
        <authorList>
            <person name="Magalhaes I.L.F."/>
            <person name="Oliveira U."/>
            <person name="Santos F.R."/>
            <person name="Vidigal T.H.D.A."/>
            <person name="Brescovit A.D."/>
            <person name="Santos A.J."/>
        </authorList>
    </citation>
    <scope>NUCLEOTIDE SEQUENCE</scope>
    <source>
        <tissue evidence="1">Shoot tissue taken approximately 20 cm above the soil surface</tissue>
    </source>
</reference>
<accession>A0A0A9FCY3</accession>
<dbReference type="AlphaFoldDB" id="A0A0A9FCY3"/>
<organism evidence="1">
    <name type="scientific">Arundo donax</name>
    <name type="common">Giant reed</name>
    <name type="synonym">Donax arundinaceus</name>
    <dbReference type="NCBI Taxonomy" id="35708"/>
    <lineage>
        <taxon>Eukaryota</taxon>
        <taxon>Viridiplantae</taxon>
        <taxon>Streptophyta</taxon>
        <taxon>Embryophyta</taxon>
        <taxon>Tracheophyta</taxon>
        <taxon>Spermatophyta</taxon>
        <taxon>Magnoliopsida</taxon>
        <taxon>Liliopsida</taxon>
        <taxon>Poales</taxon>
        <taxon>Poaceae</taxon>
        <taxon>PACMAD clade</taxon>
        <taxon>Arundinoideae</taxon>
        <taxon>Arundineae</taxon>
        <taxon>Arundo</taxon>
    </lineage>
</organism>
<protein>
    <submittedName>
        <fullName evidence="1">Uncharacterized protein</fullName>
    </submittedName>
</protein>
<name>A0A0A9FCY3_ARUDO</name>
<sequence>MTIITNNNNKAFQSQTSWGRLEMKSIRFRKPVHSSGTWIANFNVPLSIASSLVIFQSFRS</sequence>
<evidence type="ECO:0000313" key="1">
    <source>
        <dbReference type="EMBL" id="JAE10197.1"/>
    </source>
</evidence>
<reference evidence="1" key="2">
    <citation type="journal article" date="2015" name="Data Brief">
        <title>Shoot transcriptome of the giant reed, Arundo donax.</title>
        <authorList>
            <person name="Barrero R.A."/>
            <person name="Guerrero F.D."/>
            <person name="Moolhuijzen P."/>
            <person name="Goolsby J.A."/>
            <person name="Tidwell J."/>
            <person name="Bellgard S.E."/>
            <person name="Bellgard M.I."/>
        </authorList>
    </citation>
    <scope>NUCLEOTIDE SEQUENCE</scope>
    <source>
        <tissue evidence="1">Shoot tissue taken approximately 20 cm above the soil surface</tissue>
    </source>
</reference>
<dbReference type="EMBL" id="GBRH01187699">
    <property type="protein sequence ID" value="JAE10197.1"/>
    <property type="molecule type" value="Transcribed_RNA"/>
</dbReference>
<proteinExistence type="predicted"/>